<protein>
    <recommendedName>
        <fullName evidence="4">D-xylose 1-dehydrogenase</fullName>
        <ecNumber evidence="3">1.1.1.175</ecNumber>
    </recommendedName>
</protein>
<evidence type="ECO:0000256" key="1">
    <source>
        <dbReference type="ARBA" id="ARBA00006484"/>
    </source>
</evidence>
<evidence type="ECO:0000256" key="2">
    <source>
        <dbReference type="ARBA" id="ARBA00023002"/>
    </source>
</evidence>
<sequence length="260" mass="26829">MAGRVQGKVALVTGGASGIGRGCAERLAQEGAVVVVTDVQDHKGAETVEAIAKAGGKASYLHHDVTSEQAWIEVIAKVKAEHGRLDILVNNAGIGLGGSVFEMSLADFQRQQAVNVDGVFLGCKHSIPLMRENGGGSVINMSSVAGLKGAPNLAGYCATKGAVRLFTKAVAMECAADHVRVNSVHPGIIETPIWVTVIPQGGPPGTNAPPDLDAMSQMAVPLGTKGYPEDIANGVLWLASEESRYVTGAELVIDGGLSVR</sequence>
<accession>A0A328ABQ0</accession>
<gene>
    <name evidence="5" type="ORF">DJ017_17575</name>
</gene>
<dbReference type="InterPro" id="IPR002347">
    <property type="entry name" value="SDR_fam"/>
</dbReference>
<dbReference type="PRINTS" id="PR00081">
    <property type="entry name" value="GDHRDH"/>
</dbReference>
<dbReference type="GO" id="GO:0047838">
    <property type="term" value="F:D-xylose 1-dehydrogenase (NAD+) activity"/>
    <property type="evidence" value="ECO:0007669"/>
    <property type="project" value="UniProtKB-EC"/>
</dbReference>
<evidence type="ECO:0000313" key="6">
    <source>
        <dbReference type="Proteomes" id="UP000249254"/>
    </source>
</evidence>
<reference evidence="6" key="1">
    <citation type="submission" date="2018-05" db="EMBL/GenBank/DDBJ databases">
        <authorList>
            <person name="Li X."/>
        </authorList>
    </citation>
    <scope>NUCLEOTIDE SEQUENCE [LARGE SCALE GENOMIC DNA]</scope>
    <source>
        <strain evidence="6">LX32</strain>
    </source>
</reference>
<evidence type="ECO:0000256" key="3">
    <source>
        <dbReference type="ARBA" id="ARBA00066641"/>
    </source>
</evidence>
<comment type="caution">
    <text evidence="5">The sequence shown here is derived from an EMBL/GenBank/DDBJ whole genome shotgun (WGS) entry which is preliminary data.</text>
</comment>
<dbReference type="PRINTS" id="PR00080">
    <property type="entry name" value="SDRFAMILY"/>
</dbReference>
<keyword evidence="2" id="KW-0560">Oxidoreductase</keyword>
<dbReference type="AlphaFoldDB" id="A0A328ABQ0"/>
<dbReference type="EMBL" id="QFYQ01000002">
    <property type="protein sequence ID" value="RAK51646.1"/>
    <property type="molecule type" value="Genomic_DNA"/>
</dbReference>
<dbReference type="Gene3D" id="3.40.50.720">
    <property type="entry name" value="NAD(P)-binding Rossmann-like Domain"/>
    <property type="match status" value="1"/>
</dbReference>
<dbReference type="PROSITE" id="PS00061">
    <property type="entry name" value="ADH_SHORT"/>
    <property type="match status" value="1"/>
</dbReference>
<dbReference type="SUPFAM" id="SSF51735">
    <property type="entry name" value="NAD(P)-binding Rossmann-fold domains"/>
    <property type="match status" value="1"/>
</dbReference>
<keyword evidence="6" id="KW-1185">Reference proteome</keyword>
<organism evidence="5 6">
    <name type="scientific">Phenylobacterium soli</name>
    <dbReference type="NCBI Taxonomy" id="2170551"/>
    <lineage>
        <taxon>Bacteria</taxon>
        <taxon>Pseudomonadati</taxon>
        <taxon>Pseudomonadota</taxon>
        <taxon>Alphaproteobacteria</taxon>
        <taxon>Caulobacterales</taxon>
        <taxon>Caulobacteraceae</taxon>
        <taxon>Phenylobacterium</taxon>
    </lineage>
</organism>
<dbReference type="FunFam" id="3.40.50.720:FF:000084">
    <property type="entry name" value="Short-chain dehydrogenase reductase"/>
    <property type="match status" value="1"/>
</dbReference>
<dbReference type="OrthoDB" id="5457012at2"/>
<proteinExistence type="inferred from homology"/>
<comment type="similarity">
    <text evidence="1">Belongs to the short-chain dehydrogenases/reductases (SDR) family.</text>
</comment>
<evidence type="ECO:0000256" key="4">
    <source>
        <dbReference type="ARBA" id="ARBA00069939"/>
    </source>
</evidence>
<dbReference type="RefSeq" id="WP_111530208.1">
    <property type="nucleotide sequence ID" value="NZ_JBHRSG010000003.1"/>
</dbReference>
<dbReference type="InterPro" id="IPR020904">
    <property type="entry name" value="Sc_DH/Rdtase_CS"/>
</dbReference>
<dbReference type="Proteomes" id="UP000249254">
    <property type="component" value="Unassembled WGS sequence"/>
</dbReference>
<evidence type="ECO:0000313" key="5">
    <source>
        <dbReference type="EMBL" id="RAK51646.1"/>
    </source>
</evidence>
<name>A0A328ABQ0_9CAUL</name>
<dbReference type="NCBIfam" id="NF005559">
    <property type="entry name" value="PRK07231.1"/>
    <property type="match status" value="1"/>
</dbReference>
<dbReference type="EC" id="1.1.1.175" evidence="3"/>
<dbReference type="InterPro" id="IPR051122">
    <property type="entry name" value="SDR_DHRS6-like"/>
</dbReference>
<dbReference type="PANTHER" id="PTHR43477">
    <property type="entry name" value="DIHYDROANTICAPSIN 7-DEHYDROGENASE"/>
    <property type="match status" value="1"/>
</dbReference>
<dbReference type="Pfam" id="PF13561">
    <property type="entry name" value="adh_short_C2"/>
    <property type="match status" value="1"/>
</dbReference>
<dbReference type="InterPro" id="IPR036291">
    <property type="entry name" value="NAD(P)-bd_dom_sf"/>
</dbReference>
<dbReference type="PANTHER" id="PTHR43477:SF1">
    <property type="entry name" value="DIHYDROANTICAPSIN 7-DEHYDROGENASE"/>
    <property type="match status" value="1"/>
</dbReference>